<gene>
    <name evidence="7" type="ORF">WG622_17240</name>
</gene>
<evidence type="ECO:0000256" key="4">
    <source>
        <dbReference type="ARBA" id="ARBA00023136"/>
    </source>
</evidence>
<dbReference type="InterPro" id="IPR032710">
    <property type="entry name" value="NTF2-like_dom_sf"/>
</dbReference>
<name>A0ABU8QKS5_9RHOB</name>
<evidence type="ECO:0000256" key="1">
    <source>
        <dbReference type="ARBA" id="ARBA00004167"/>
    </source>
</evidence>
<protein>
    <submittedName>
        <fullName evidence="7">Type IV secretion system protein</fullName>
    </submittedName>
</protein>
<evidence type="ECO:0000259" key="6">
    <source>
        <dbReference type="Pfam" id="PF04335"/>
    </source>
</evidence>
<evidence type="ECO:0000256" key="5">
    <source>
        <dbReference type="SAM" id="Phobius"/>
    </source>
</evidence>
<dbReference type="InterPro" id="IPR007430">
    <property type="entry name" value="VirB8"/>
</dbReference>
<comment type="subcellular location">
    <subcellularLocation>
        <location evidence="1">Membrane</location>
        <topology evidence="1">Single-pass membrane protein</topology>
    </subcellularLocation>
</comment>
<keyword evidence="3 5" id="KW-1133">Transmembrane helix</keyword>
<keyword evidence="8" id="KW-1185">Reference proteome</keyword>
<reference evidence="7 8" key="1">
    <citation type="submission" date="2024-03" db="EMBL/GenBank/DDBJ databases">
        <title>Cognatishimia coralii sp. nov., a marine bacterium isolated from coral surrounding seawater.</title>
        <authorList>
            <person name="Liu X."/>
            <person name="Liu S."/>
            <person name="Sun H."/>
            <person name="Zhang Y."/>
        </authorList>
    </citation>
    <scope>NUCLEOTIDE SEQUENCE [LARGE SCALE GENOMIC DNA]</scope>
    <source>
        <strain evidence="7 8">D5M38</strain>
    </source>
</reference>
<dbReference type="InterPro" id="IPR035658">
    <property type="entry name" value="TrbF"/>
</dbReference>
<dbReference type="Pfam" id="PF04335">
    <property type="entry name" value="VirB8"/>
    <property type="match status" value="1"/>
</dbReference>
<dbReference type="Proteomes" id="UP001368270">
    <property type="component" value="Unassembled WGS sequence"/>
</dbReference>
<keyword evidence="2 5" id="KW-0812">Transmembrane</keyword>
<feature type="domain" description="Bacterial virulence protein VirB8" evidence="6">
    <location>
        <begin position="31"/>
        <end position="234"/>
    </location>
</feature>
<accession>A0ABU8QKS5</accession>
<dbReference type="EMBL" id="JBBGAZ010000015">
    <property type="protein sequence ID" value="MEJ5220003.1"/>
    <property type="molecule type" value="Genomic_DNA"/>
</dbReference>
<dbReference type="RefSeq" id="WP_303963365.1">
    <property type="nucleotide sequence ID" value="NZ_JBBGAZ010000015.1"/>
</dbReference>
<evidence type="ECO:0000313" key="8">
    <source>
        <dbReference type="Proteomes" id="UP001368270"/>
    </source>
</evidence>
<dbReference type="CDD" id="cd16425">
    <property type="entry name" value="TrbF"/>
    <property type="match status" value="1"/>
</dbReference>
<evidence type="ECO:0000256" key="2">
    <source>
        <dbReference type="ARBA" id="ARBA00022692"/>
    </source>
</evidence>
<dbReference type="Gene3D" id="3.10.450.230">
    <property type="entry name" value="VirB8 protein"/>
    <property type="match status" value="1"/>
</dbReference>
<comment type="caution">
    <text evidence="7">The sequence shown here is derived from an EMBL/GenBank/DDBJ whole genome shotgun (WGS) entry which is preliminary data.</text>
</comment>
<evidence type="ECO:0000313" key="7">
    <source>
        <dbReference type="EMBL" id="MEJ5220003.1"/>
    </source>
</evidence>
<keyword evidence="4 5" id="KW-0472">Membrane</keyword>
<feature type="transmembrane region" description="Helical" evidence="5">
    <location>
        <begin position="50"/>
        <end position="69"/>
    </location>
</feature>
<dbReference type="SUPFAM" id="SSF54427">
    <property type="entry name" value="NTF2-like"/>
    <property type="match status" value="1"/>
</dbReference>
<organism evidence="7 8">
    <name type="scientific">Cognatishimia coralii</name>
    <dbReference type="NCBI Taxonomy" id="3083254"/>
    <lineage>
        <taxon>Bacteria</taxon>
        <taxon>Pseudomonadati</taxon>
        <taxon>Pseudomonadota</taxon>
        <taxon>Alphaproteobacteria</taxon>
        <taxon>Rhodobacterales</taxon>
        <taxon>Paracoccaceae</taxon>
        <taxon>Cognatishimia</taxon>
    </lineage>
</organism>
<evidence type="ECO:0000256" key="3">
    <source>
        <dbReference type="ARBA" id="ARBA00022989"/>
    </source>
</evidence>
<proteinExistence type="predicted"/>
<sequence>MNETVMQNDVELVNEAAGNLDQSEALSGRHSEWDSWFQGHLNATKNWRNAAYFFAFLSAVVGGVAIHYASKPERTPYVVAVDGVGQARLAGQALEIKDWPETVVKAELARFVRQFRSVPADAAVIHGNYTRLQSFVIRGSSARAKIVQYGDDLRTNPFERVKTGTSAIKIVSVNQSEGNTFFVDWDETERTLTGEITTRYRYRGSFVVSQAGNLPREQLLVNPLGLIVEDFDIQRIRAF</sequence>